<evidence type="ECO:0000313" key="1">
    <source>
        <dbReference type="EMBL" id="GME46693.1"/>
    </source>
</evidence>
<name>A0ACB5SL45_9PEZI</name>
<accession>A0ACB5SL45</accession>
<organism evidence="1 2">
    <name type="scientific">Neofusicoccum parvum</name>
    <dbReference type="NCBI Taxonomy" id="310453"/>
    <lineage>
        <taxon>Eukaryota</taxon>
        <taxon>Fungi</taxon>
        <taxon>Dikarya</taxon>
        <taxon>Ascomycota</taxon>
        <taxon>Pezizomycotina</taxon>
        <taxon>Dothideomycetes</taxon>
        <taxon>Dothideomycetes incertae sedis</taxon>
        <taxon>Botryosphaeriales</taxon>
        <taxon>Botryosphaeriaceae</taxon>
        <taxon>Neofusicoccum</taxon>
    </lineage>
</organism>
<sequence>MGLLFLFFQVAFTLFLQRALASQQLLTSITDGCPQACAEISTLLGVSALHYPDNDPSFEIWDAKQQEMRPACRAEPSSTADVAAILEILTANWCTFAMKGGGHSRAVDASNSVGGVTIDMNKFNAADVAEDRATVRLGAGLTLGPAYTALEEYGLTFVGGRVDSVGIAGYTLGGGFSNLSPQYGLAVDNVFEYELVLPNATAVNVSETQHPDLYFALRGGVNNFGIVTHFTVRAVPQDEILVGAKVFALNYTDRVLDEAYKLTTAGSNDTYMAFWTRYAYNQSADSYDLSLSQAYSAPVLAPAVFAGVNSIPYESSDLRLDRMSAYVAASASAFGNRHLFTTLTYTPSAALDARILAIFDEELQSIKTATGFAPSVVTQPLHANAIKAMRLRGGNALGVESEADTTLTVSLLTFGWKDAADDEAMYAFAGRWAERCRAAAAEMGLLNRYRYINYCKEDDNPFAGYEEAKAERLREVQKSVDPEGVFSAAGLCRGGFKLN</sequence>
<keyword evidence="2" id="KW-1185">Reference proteome</keyword>
<comment type="caution">
    <text evidence="1">The sequence shown here is derived from an EMBL/GenBank/DDBJ whole genome shotgun (WGS) entry which is preliminary data.</text>
</comment>
<protein>
    <submittedName>
        <fullName evidence="1">Fad binding domain-containing protein</fullName>
    </submittedName>
</protein>
<proteinExistence type="predicted"/>
<gene>
    <name evidence="1" type="primary">g5415</name>
    <name evidence="1" type="ORF">NpPPO83_00005415</name>
</gene>
<reference evidence="1" key="1">
    <citation type="submission" date="2024-09" db="EMBL/GenBank/DDBJ databases">
        <title>Draft Genome Sequences of Neofusicoccum parvum.</title>
        <authorList>
            <person name="Ashida A."/>
            <person name="Camagna M."/>
            <person name="Tanaka A."/>
            <person name="Takemoto D."/>
        </authorList>
    </citation>
    <scope>NUCLEOTIDE SEQUENCE</scope>
    <source>
        <strain evidence="1">PPO83</strain>
    </source>
</reference>
<dbReference type="Proteomes" id="UP001165186">
    <property type="component" value="Unassembled WGS sequence"/>
</dbReference>
<evidence type="ECO:0000313" key="2">
    <source>
        <dbReference type="Proteomes" id="UP001165186"/>
    </source>
</evidence>
<dbReference type="EMBL" id="BSXG01000126">
    <property type="protein sequence ID" value="GME46693.1"/>
    <property type="molecule type" value="Genomic_DNA"/>
</dbReference>